<protein>
    <submittedName>
        <fullName evidence="3">SH3 domain-containing protein</fullName>
    </submittedName>
</protein>
<organism evidence="3 4">
    <name type="scientific">Rhodovulum adriaticum</name>
    <name type="common">Rhodopseudomonas adriatica</name>
    <dbReference type="NCBI Taxonomy" id="35804"/>
    <lineage>
        <taxon>Bacteria</taxon>
        <taxon>Pseudomonadati</taxon>
        <taxon>Pseudomonadota</taxon>
        <taxon>Alphaproteobacteria</taxon>
        <taxon>Rhodobacterales</taxon>
        <taxon>Paracoccaceae</taxon>
        <taxon>Rhodovulum</taxon>
    </lineage>
</organism>
<proteinExistence type="predicted"/>
<evidence type="ECO:0000259" key="2">
    <source>
        <dbReference type="Pfam" id="PF08239"/>
    </source>
</evidence>
<evidence type="ECO:0000313" key="4">
    <source>
        <dbReference type="Proteomes" id="UP000295733"/>
    </source>
</evidence>
<feature type="signal peptide" evidence="1">
    <location>
        <begin position="1"/>
        <end position="22"/>
    </location>
</feature>
<keyword evidence="4" id="KW-1185">Reference proteome</keyword>
<dbReference type="Pfam" id="PF08239">
    <property type="entry name" value="SH3_3"/>
    <property type="match status" value="1"/>
</dbReference>
<dbReference type="Proteomes" id="UP000295733">
    <property type="component" value="Unassembled WGS sequence"/>
</dbReference>
<dbReference type="AlphaFoldDB" id="A0A4R2NN50"/>
<comment type="caution">
    <text evidence="3">The sequence shown here is derived from an EMBL/GenBank/DDBJ whole genome shotgun (WGS) entry which is preliminary data.</text>
</comment>
<evidence type="ECO:0000256" key="1">
    <source>
        <dbReference type="SAM" id="SignalP"/>
    </source>
</evidence>
<reference evidence="3 4" key="1">
    <citation type="submission" date="2019-03" db="EMBL/GenBank/DDBJ databases">
        <title>Genomic Encyclopedia of Type Strains, Phase IV (KMG-IV): sequencing the most valuable type-strain genomes for metagenomic binning, comparative biology and taxonomic classification.</title>
        <authorList>
            <person name="Goeker M."/>
        </authorList>
    </citation>
    <scope>NUCLEOTIDE SEQUENCE [LARGE SCALE GENOMIC DNA]</scope>
    <source>
        <strain evidence="3 4">DSM 2781</strain>
    </source>
</reference>
<feature type="chain" id="PRO_5020311933" evidence="1">
    <location>
        <begin position="23"/>
        <end position="114"/>
    </location>
</feature>
<dbReference type="InterPro" id="IPR003646">
    <property type="entry name" value="SH3-like_bac-type"/>
</dbReference>
<evidence type="ECO:0000313" key="3">
    <source>
        <dbReference type="EMBL" id="TCP22718.1"/>
    </source>
</evidence>
<name>A0A4R2NN50_RHOAD</name>
<feature type="domain" description="SH3b" evidence="2">
    <location>
        <begin position="46"/>
        <end position="108"/>
    </location>
</feature>
<dbReference type="RefSeq" id="WP_165918975.1">
    <property type="nucleotide sequence ID" value="NZ_NRRP01000040.1"/>
</dbReference>
<dbReference type="Gene3D" id="2.30.30.40">
    <property type="entry name" value="SH3 Domains"/>
    <property type="match status" value="1"/>
</dbReference>
<gene>
    <name evidence="3" type="ORF">EV656_10517</name>
</gene>
<accession>A0A4R2NN50</accession>
<keyword evidence="1" id="KW-0732">Signal</keyword>
<sequence length="114" mass="12048">MKRLGTLAAAALVALAGLPAIAADCTGHVVGVKPITHYNHAAGNGFLAVRTGPGTNFPQLGELYLGDEFWVVDRQGKWFLVDCMTGRCRDPLWGAANPMGWVYGSYISIGGVCP</sequence>
<dbReference type="EMBL" id="SLXL01000005">
    <property type="protein sequence ID" value="TCP22718.1"/>
    <property type="molecule type" value="Genomic_DNA"/>
</dbReference>